<evidence type="ECO:0000313" key="1">
    <source>
        <dbReference type="Proteomes" id="UP000046393"/>
    </source>
</evidence>
<protein>
    <submittedName>
        <fullName evidence="2">BZIP domain-containing protein</fullName>
    </submittedName>
</protein>
<evidence type="ECO:0000313" key="2">
    <source>
        <dbReference type="WBParaSite" id="SMUV_0000502701-mRNA-1"/>
    </source>
</evidence>
<dbReference type="Proteomes" id="UP000046393">
    <property type="component" value="Unplaced"/>
</dbReference>
<reference evidence="2" key="1">
    <citation type="submission" date="2017-02" db="UniProtKB">
        <authorList>
            <consortium name="WormBaseParasite"/>
        </authorList>
    </citation>
    <scope>IDENTIFICATION</scope>
</reference>
<dbReference type="AlphaFoldDB" id="A0A0N5AKK2"/>
<sequence>MERSAEKDGKKDGEERSVACANRVLKGENRLIKAECAGKQIRNSQRRCLEGIRARDAAADSRRLQMLSDSSSYIWIFLMEDLKSCLLLLGRILGILSTIDQLPCES</sequence>
<proteinExistence type="predicted"/>
<organism evidence="1 2">
    <name type="scientific">Syphacia muris</name>
    <dbReference type="NCBI Taxonomy" id="451379"/>
    <lineage>
        <taxon>Eukaryota</taxon>
        <taxon>Metazoa</taxon>
        <taxon>Ecdysozoa</taxon>
        <taxon>Nematoda</taxon>
        <taxon>Chromadorea</taxon>
        <taxon>Rhabditida</taxon>
        <taxon>Spirurina</taxon>
        <taxon>Oxyuridomorpha</taxon>
        <taxon>Oxyuroidea</taxon>
        <taxon>Oxyuridae</taxon>
        <taxon>Syphacia</taxon>
    </lineage>
</organism>
<name>A0A0N5AKK2_9BILA</name>
<accession>A0A0N5AKK2</accession>
<keyword evidence="1" id="KW-1185">Reference proteome</keyword>
<dbReference type="WBParaSite" id="SMUV_0000502701-mRNA-1">
    <property type="protein sequence ID" value="SMUV_0000502701-mRNA-1"/>
    <property type="gene ID" value="SMUV_0000502701"/>
</dbReference>